<dbReference type="EMBL" id="GL890944">
    <property type="protein sequence ID" value="EGJ31009.1"/>
    <property type="molecule type" value="Genomic_DNA"/>
</dbReference>
<name>F4XWP9_9CYAN</name>
<proteinExistence type="predicted"/>
<dbReference type="HOGENOM" id="CLU_3236161_0_0_3"/>
<dbReference type="AlphaFoldDB" id="F4XWP9"/>
<organism evidence="1 2">
    <name type="scientific">Moorena producens 3L</name>
    <dbReference type="NCBI Taxonomy" id="489825"/>
    <lineage>
        <taxon>Bacteria</taxon>
        <taxon>Bacillati</taxon>
        <taxon>Cyanobacteriota</taxon>
        <taxon>Cyanophyceae</taxon>
        <taxon>Coleofasciculales</taxon>
        <taxon>Coleofasciculaceae</taxon>
        <taxon>Moorena</taxon>
    </lineage>
</organism>
<accession>F4XWP9</accession>
<sequence>MYLTKLKTAIQVIKPIVNESMLLTLAVLRSLKSVKIPRITDGI</sequence>
<evidence type="ECO:0000313" key="1">
    <source>
        <dbReference type="EMBL" id="EGJ31009.1"/>
    </source>
</evidence>
<keyword evidence="2" id="KW-1185">Reference proteome</keyword>
<dbReference type="Proteomes" id="UP000003959">
    <property type="component" value="Unassembled WGS sequence"/>
</dbReference>
<protein>
    <submittedName>
        <fullName evidence="1">Uncharacterized protein</fullName>
    </submittedName>
</protein>
<gene>
    <name evidence="1" type="ORF">LYNGBM3L_44680</name>
</gene>
<reference evidence="2" key="1">
    <citation type="journal article" date="2011" name="Proc. Natl. Acad. Sci. U.S.A.">
        <title>Genomic insights into the physiology and ecology of the marine filamentous cyanobacterium Lyngbya majuscula.</title>
        <authorList>
            <person name="Jones A.C."/>
            <person name="Monroe E.A."/>
            <person name="Podell S."/>
            <person name="Hess W.R."/>
            <person name="Klages S."/>
            <person name="Esquenazi E."/>
            <person name="Niessen S."/>
            <person name="Hoover H."/>
            <person name="Rothmann M."/>
            <person name="Lasken R.S."/>
            <person name="Yates J.R.III."/>
            <person name="Reinhardt R."/>
            <person name="Kube M."/>
            <person name="Burkart M.D."/>
            <person name="Allen E.E."/>
            <person name="Dorrestein P.C."/>
            <person name="Gerwick W.H."/>
            <person name="Gerwick L."/>
        </authorList>
    </citation>
    <scope>NUCLEOTIDE SEQUENCE [LARGE SCALE GENOMIC DNA]</scope>
    <source>
        <strain evidence="2">3L</strain>
    </source>
</reference>
<evidence type="ECO:0000313" key="2">
    <source>
        <dbReference type="Proteomes" id="UP000003959"/>
    </source>
</evidence>